<dbReference type="AlphaFoldDB" id="A0A395MFP7"/>
<dbReference type="GO" id="GO:0005829">
    <property type="term" value="C:cytosol"/>
    <property type="evidence" value="ECO:0007669"/>
    <property type="project" value="TreeGrafter"/>
</dbReference>
<accession>A0A395MFP7</accession>
<dbReference type="SUPFAM" id="SSF50978">
    <property type="entry name" value="WD40 repeat-like"/>
    <property type="match status" value="1"/>
</dbReference>
<dbReference type="EMBL" id="PXXK01000288">
    <property type="protein sequence ID" value="RFN46665.1"/>
    <property type="molecule type" value="Genomic_DNA"/>
</dbReference>
<dbReference type="GO" id="GO:0106004">
    <property type="term" value="P:tRNA (guanine-N7)-methylation"/>
    <property type="evidence" value="ECO:0007669"/>
    <property type="project" value="UniProtKB-UniRule"/>
</dbReference>
<evidence type="ECO:0000256" key="7">
    <source>
        <dbReference type="PROSITE-ProRule" id="PRU00221"/>
    </source>
</evidence>
<dbReference type="InterPro" id="IPR028884">
    <property type="entry name" value="Trm82"/>
</dbReference>
<feature type="compositionally biased region" description="Basic and acidic residues" evidence="8">
    <location>
        <begin position="520"/>
        <end position="535"/>
    </location>
</feature>
<feature type="compositionally biased region" description="Acidic residues" evidence="8">
    <location>
        <begin position="67"/>
        <end position="76"/>
    </location>
</feature>
<feature type="region of interest" description="Disordered" evidence="8">
    <location>
        <begin position="56"/>
        <end position="144"/>
    </location>
</feature>
<comment type="similarity">
    <text evidence="6">Belongs to the WD repeat TRM82 family.</text>
</comment>
<evidence type="ECO:0000256" key="2">
    <source>
        <dbReference type="ARBA" id="ARBA00022574"/>
    </source>
</evidence>
<evidence type="ECO:0000256" key="1">
    <source>
        <dbReference type="ARBA" id="ARBA00004123"/>
    </source>
</evidence>
<dbReference type="InterPro" id="IPR001680">
    <property type="entry name" value="WD40_rpt"/>
</dbReference>
<dbReference type="STRING" id="2594813.A0A395MFP7"/>
<feature type="compositionally biased region" description="Basic and acidic residues" evidence="8">
    <location>
        <begin position="124"/>
        <end position="140"/>
    </location>
</feature>
<organism evidence="9 10">
    <name type="scientific">Fusarium flagelliforme</name>
    <dbReference type="NCBI Taxonomy" id="2675880"/>
    <lineage>
        <taxon>Eukaryota</taxon>
        <taxon>Fungi</taxon>
        <taxon>Dikarya</taxon>
        <taxon>Ascomycota</taxon>
        <taxon>Pezizomycotina</taxon>
        <taxon>Sordariomycetes</taxon>
        <taxon>Hypocreomycetidae</taxon>
        <taxon>Hypocreales</taxon>
        <taxon>Nectriaceae</taxon>
        <taxon>Fusarium</taxon>
        <taxon>Fusarium incarnatum-equiseti species complex</taxon>
    </lineage>
</organism>
<reference evidence="9 10" key="1">
    <citation type="journal article" date="2018" name="PLoS Pathog.">
        <title>Evolution of structural diversity of trichothecenes, a family of toxins produced by plant pathogenic and entomopathogenic fungi.</title>
        <authorList>
            <person name="Proctor R.H."/>
            <person name="McCormick S.P."/>
            <person name="Kim H.S."/>
            <person name="Cardoza R.E."/>
            <person name="Stanley A.M."/>
            <person name="Lindo L."/>
            <person name="Kelly A."/>
            <person name="Brown D.W."/>
            <person name="Lee T."/>
            <person name="Vaughan M.M."/>
            <person name="Alexander N.J."/>
            <person name="Busman M."/>
            <person name="Gutierrez S."/>
        </authorList>
    </citation>
    <scope>NUCLEOTIDE SEQUENCE [LARGE SCALE GENOMIC DNA]</scope>
    <source>
        <strain evidence="9 10">NRRL 13405</strain>
    </source>
</reference>
<evidence type="ECO:0000313" key="9">
    <source>
        <dbReference type="EMBL" id="RFN46665.1"/>
    </source>
</evidence>
<evidence type="ECO:0000256" key="3">
    <source>
        <dbReference type="ARBA" id="ARBA00022694"/>
    </source>
</evidence>
<feature type="compositionally biased region" description="Basic and acidic residues" evidence="8">
    <location>
        <begin position="100"/>
        <end position="115"/>
    </location>
</feature>
<dbReference type="Gene3D" id="2.130.10.10">
    <property type="entry name" value="YVTN repeat-like/Quinoprotein amine dehydrogenase"/>
    <property type="match status" value="1"/>
</dbReference>
<dbReference type="Pfam" id="PF00400">
    <property type="entry name" value="WD40"/>
    <property type="match status" value="1"/>
</dbReference>
<dbReference type="PANTHER" id="PTHR16288:SF0">
    <property type="entry name" value="TRNA (GUANINE-N(7)-)-METHYLTRANSFERASE NON-CATALYTIC SUBUNIT WDR4"/>
    <property type="match status" value="1"/>
</dbReference>
<dbReference type="UniPathway" id="UPA00989"/>
<comment type="function">
    <text evidence="6">Required for the formation of N(7)-methylguanine at position 46 (m7G46) in tRNA. In the complex, it is required to stabilize and induce conformational changes of the catalytic subunit.</text>
</comment>
<evidence type="ECO:0000256" key="4">
    <source>
        <dbReference type="ARBA" id="ARBA00022737"/>
    </source>
</evidence>
<dbReference type="GO" id="GO:0043527">
    <property type="term" value="C:tRNA methyltransferase complex"/>
    <property type="evidence" value="ECO:0007669"/>
    <property type="project" value="TreeGrafter"/>
</dbReference>
<dbReference type="PROSITE" id="PS50082">
    <property type="entry name" value="WD_REPEATS_2"/>
    <property type="match status" value="1"/>
</dbReference>
<feature type="region of interest" description="Disordered" evidence="8">
    <location>
        <begin position="518"/>
        <end position="552"/>
    </location>
</feature>
<evidence type="ECO:0000256" key="6">
    <source>
        <dbReference type="HAMAP-Rule" id="MF_03056"/>
    </source>
</evidence>
<dbReference type="SMART" id="SM00320">
    <property type="entry name" value="WD40"/>
    <property type="match status" value="3"/>
</dbReference>
<keyword evidence="2 6" id="KW-0853">WD repeat</keyword>
<keyword evidence="5 6" id="KW-0539">Nucleus</keyword>
<dbReference type="HAMAP" id="MF_03056">
    <property type="entry name" value="TRM82"/>
    <property type="match status" value="1"/>
</dbReference>
<evidence type="ECO:0000256" key="8">
    <source>
        <dbReference type="SAM" id="MobiDB-lite"/>
    </source>
</evidence>
<dbReference type="OrthoDB" id="339900at2759"/>
<keyword evidence="4 6" id="KW-0677">Repeat</keyword>
<comment type="subcellular location">
    <subcellularLocation>
        <location evidence="1 6">Nucleus</location>
    </subcellularLocation>
</comment>
<proteinExistence type="inferred from homology"/>
<dbReference type="InterPro" id="IPR015943">
    <property type="entry name" value="WD40/YVTN_repeat-like_dom_sf"/>
</dbReference>
<comment type="pathway">
    <text evidence="6">tRNA modification; N(7)-methylguanine-tRNA biosynthesis.</text>
</comment>
<evidence type="ECO:0000256" key="5">
    <source>
        <dbReference type="ARBA" id="ARBA00023242"/>
    </source>
</evidence>
<sequence length="552" mass="60703">MKIPYNVVHVSGDVLYAARGGKIHSFSLQDGSHLSTWKHPDVDKVDAAVKAISGEVSSEKLASQDPVDAEGDDNDDGPPAKRQKTEEPKDETTPADPNVQEDKKNAEEVKAEGKKKGGKKSKDRRNQQRPKEHNISRVPDRPVVTHLTSTPDGSHVLAITGHDKAIWVFECDERGSLKELSKRTLPKRPSDVVIGPDSQIVVADKFGDVYSLPLLYDPTAENVIRSSTAALAKPAYKPSANTTTVHSKRNLRALQEQQRHMELATRAKNENSSKSDGSDFEITLLLGHVSMLTAVAIGESEGRHYILTADRDEHIRVSRYIPQAYVIEGFCFGHTEFISAMTIPSSRGNVLVSGGGDEDVFVWDWKANKLLSQTSILSLAQKILPDTTKVAITGLYNLVYPHEGSDLIYILAICQDIPAIFSWQLTEDNTLHRPAIIQLPGKPLGISVKPAAGDESPKIITALDPDDPTQAKSLAIYSLTMTDEKLATSTTALVNDDEIENAELDVDEKVVRSLLYNTESLRKQPTEREEERGEEQVPEDQVMGESEVVEGQ</sequence>
<name>A0A395MFP7_9HYPO</name>
<protein>
    <submittedName>
        <fullName evidence="9">Uncharacterized protein</fullName>
    </submittedName>
</protein>
<evidence type="ECO:0000313" key="10">
    <source>
        <dbReference type="Proteomes" id="UP000265631"/>
    </source>
</evidence>
<gene>
    <name evidence="9" type="ORF">FIE12Z_9109</name>
</gene>
<dbReference type="GO" id="GO:0005634">
    <property type="term" value="C:nucleus"/>
    <property type="evidence" value="ECO:0007669"/>
    <property type="project" value="UniProtKB-SubCell"/>
</dbReference>
<keyword evidence="10" id="KW-1185">Reference proteome</keyword>
<keyword evidence="3 6" id="KW-0819">tRNA processing</keyword>
<feature type="repeat" description="WD" evidence="7">
    <location>
        <begin position="331"/>
        <end position="373"/>
    </location>
</feature>
<comment type="caution">
    <text evidence="9">The sequence shown here is derived from an EMBL/GenBank/DDBJ whole genome shotgun (WGS) entry which is preliminary data.</text>
</comment>
<dbReference type="Proteomes" id="UP000265631">
    <property type="component" value="Unassembled WGS sequence"/>
</dbReference>
<dbReference type="PANTHER" id="PTHR16288">
    <property type="entry name" value="WD40 REPEAT PROTEIN 4"/>
    <property type="match status" value="1"/>
</dbReference>
<feature type="compositionally biased region" description="Basic and acidic residues" evidence="8">
    <location>
        <begin position="83"/>
        <end position="92"/>
    </location>
</feature>
<dbReference type="InterPro" id="IPR036322">
    <property type="entry name" value="WD40_repeat_dom_sf"/>
</dbReference>